<dbReference type="AlphaFoldDB" id="A0AAV4NXP1"/>
<evidence type="ECO:0000313" key="2">
    <source>
        <dbReference type="Proteomes" id="UP001054945"/>
    </source>
</evidence>
<name>A0AAV4NXP1_CAEEX</name>
<organism evidence="1 2">
    <name type="scientific">Caerostris extrusa</name>
    <name type="common">Bark spider</name>
    <name type="synonym">Caerostris bankana</name>
    <dbReference type="NCBI Taxonomy" id="172846"/>
    <lineage>
        <taxon>Eukaryota</taxon>
        <taxon>Metazoa</taxon>
        <taxon>Ecdysozoa</taxon>
        <taxon>Arthropoda</taxon>
        <taxon>Chelicerata</taxon>
        <taxon>Arachnida</taxon>
        <taxon>Araneae</taxon>
        <taxon>Araneomorphae</taxon>
        <taxon>Entelegynae</taxon>
        <taxon>Araneoidea</taxon>
        <taxon>Araneidae</taxon>
        <taxon>Caerostris</taxon>
    </lineage>
</organism>
<evidence type="ECO:0000313" key="1">
    <source>
        <dbReference type="EMBL" id="GIX89070.1"/>
    </source>
</evidence>
<keyword evidence="2" id="KW-1185">Reference proteome</keyword>
<sequence>MDVFVSGPTMVGADYLQQNTKLTASALVTNPNHEETEKERDDEKRATVCLRDPVARPSPLPFRKQLPVCDFLEIHGCVRETVRLIEETKPMLFTTGMYPMKITSRSDEGLSSP</sequence>
<protein>
    <submittedName>
        <fullName evidence="1">Uncharacterized protein</fullName>
    </submittedName>
</protein>
<gene>
    <name evidence="1" type="ORF">CEXT_759591</name>
</gene>
<accession>A0AAV4NXP1</accession>
<comment type="caution">
    <text evidence="1">The sequence shown here is derived from an EMBL/GenBank/DDBJ whole genome shotgun (WGS) entry which is preliminary data.</text>
</comment>
<dbReference type="Proteomes" id="UP001054945">
    <property type="component" value="Unassembled WGS sequence"/>
</dbReference>
<dbReference type="EMBL" id="BPLR01003823">
    <property type="protein sequence ID" value="GIX89070.1"/>
    <property type="molecule type" value="Genomic_DNA"/>
</dbReference>
<proteinExistence type="predicted"/>
<reference evidence="1 2" key="1">
    <citation type="submission" date="2021-06" db="EMBL/GenBank/DDBJ databases">
        <title>Caerostris extrusa draft genome.</title>
        <authorList>
            <person name="Kono N."/>
            <person name="Arakawa K."/>
        </authorList>
    </citation>
    <scope>NUCLEOTIDE SEQUENCE [LARGE SCALE GENOMIC DNA]</scope>
</reference>